<comment type="caution">
    <text evidence="2">The sequence shown here is derived from an EMBL/GenBank/DDBJ whole genome shotgun (WGS) entry which is preliminary data.</text>
</comment>
<dbReference type="EMBL" id="JACMRX010000001">
    <property type="protein sequence ID" value="KAF7998192.1"/>
    <property type="molecule type" value="Genomic_DNA"/>
</dbReference>
<evidence type="ECO:0000256" key="1">
    <source>
        <dbReference type="SAM" id="SignalP"/>
    </source>
</evidence>
<proteinExistence type="predicted"/>
<accession>A0A835CW68</accession>
<organism evidence="2 3">
    <name type="scientific">Aphidius gifuensis</name>
    <name type="common">Parasitoid wasp</name>
    <dbReference type="NCBI Taxonomy" id="684658"/>
    <lineage>
        <taxon>Eukaryota</taxon>
        <taxon>Metazoa</taxon>
        <taxon>Ecdysozoa</taxon>
        <taxon>Arthropoda</taxon>
        <taxon>Hexapoda</taxon>
        <taxon>Insecta</taxon>
        <taxon>Pterygota</taxon>
        <taxon>Neoptera</taxon>
        <taxon>Endopterygota</taxon>
        <taxon>Hymenoptera</taxon>
        <taxon>Apocrita</taxon>
        <taxon>Ichneumonoidea</taxon>
        <taxon>Braconidae</taxon>
        <taxon>Aphidiinae</taxon>
        <taxon>Aphidius</taxon>
    </lineage>
</organism>
<dbReference type="AlphaFoldDB" id="A0A835CW68"/>
<feature type="signal peptide" evidence="1">
    <location>
        <begin position="1"/>
        <end position="22"/>
    </location>
</feature>
<evidence type="ECO:0008006" key="4">
    <source>
        <dbReference type="Google" id="ProtNLM"/>
    </source>
</evidence>
<sequence length="311" mass="36433">MERFLVTLLLLSLSSSTLFVSGTNHSLSNDHDLNEESITVHLKAYKEEVLGCTIQVENESGDFVSFPLYDKNEPIAGYDMFNFIGKEDNSCSFITYPKHKLFKKFINEYVAFRGKWIIVEKYSCDKSFWNIVTLVYNLKREGCYREYNIFFNPRIDVERMSMTWTATKIIRKAPYDNRTLTVFVQSEAQQISMCTLTIGPQSFFNLFDDDDIIIYDKSTSYSSSAESGIEYIGFNDNSCSVRIHLDVLNTTNKENDILNQDWMIFAIPDGFEQANSKYSFYMNSKKWWIDNHYSKVFLRYNFLTSTDVHYY</sequence>
<gene>
    <name evidence="2" type="ORF">HCN44_009590</name>
</gene>
<keyword evidence="1" id="KW-0732">Signal</keyword>
<evidence type="ECO:0000313" key="3">
    <source>
        <dbReference type="Proteomes" id="UP000639338"/>
    </source>
</evidence>
<name>A0A835CW68_APHGI</name>
<feature type="chain" id="PRO_5032301731" description="Odorant-binding protein" evidence="1">
    <location>
        <begin position="23"/>
        <end position="311"/>
    </location>
</feature>
<protein>
    <recommendedName>
        <fullName evidence="4">Odorant-binding protein</fullName>
    </recommendedName>
</protein>
<evidence type="ECO:0000313" key="2">
    <source>
        <dbReference type="EMBL" id="KAF7998192.1"/>
    </source>
</evidence>
<keyword evidence="3" id="KW-1185">Reference proteome</keyword>
<reference evidence="2 3" key="1">
    <citation type="submission" date="2020-08" db="EMBL/GenBank/DDBJ databases">
        <title>Aphidius gifuensis genome sequencing and assembly.</title>
        <authorList>
            <person name="Du Z."/>
        </authorList>
    </citation>
    <scope>NUCLEOTIDE SEQUENCE [LARGE SCALE GENOMIC DNA]</scope>
    <source>
        <strain evidence="2">YNYX2018</strain>
        <tissue evidence="2">Adults</tissue>
    </source>
</reference>
<dbReference type="Proteomes" id="UP000639338">
    <property type="component" value="Unassembled WGS sequence"/>
</dbReference>